<feature type="chain" id="PRO_5012687013" evidence="2">
    <location>
        <begin position="20"/>
        <end position="237"/>
    </location>
</feature>
<dbReference type="Proteomes" id="UP000192656">
    <property type="component" value="Unassembled WGS sequence"/>
</dbReference>
<feature type="compositionally biased region" description="Low complexity" evidence="1">
    <location>
        <begin position="41"/>
        <end position="95"/>
    </location>
</feature>
<evidence type="ECO:0000256" key="2">
    <source>
        <dbReference type="SAM" id="SignalP"/>
    </source>
</evidence>
<dbReference type="AlphaFoldDB" id="A0A1W1Z7B2"/>
<name>A0A1W1Z7B2_9HYPH</name>
<proteinExistence type="predicted"/>
<feature type="compositionally biased region" description="Low complexity" evidence="1">
    <location>
        <begin position="159"/>
        <end position="202"/>
    </location>
</feature>
<gene>
    <name evidence="3" type="ORF">SAMN06297251_102249</name>
</gene>
<protein>
    <submittedName>
        <fullName evidence="3">Uncharacterized protein</fullName>
    </submittedName>
</protein>
<accession>A0A1W1Z7B2</accession>
<feature type="signal peptide" evidence="2">
    <location>
        <begin position="1"/>
        <end position="19"/>
    </location>
</feature>
<evidence type="ECO:0000313" key="3">
    <source>
        <dbReference type="EMBL" id="SMC44330.1"/>
    </source>
</evidence>
<keyword evidence="4" id="KW-1185">Reference proteome</keyword>
<organism evidence="3 4">
    <name type="scientific">Fulvimarina manganoxydans</name>
    <dbReference type="NCBI Taxonomy" id="937218"/>
    <lineage>
        <taxon>Bacteria</taxon>
        <taxon>Pseudomonadati</taxon>
        <taxon>Pseudomonadota</taxon>
        <taxon>Alphaproteobacteria</taxon>
        <taxon>Hyphomicrobiales</taxon>
        <taxon>Aurantimonadaceae</taxon>
        <taxon>Fulvimarina</taxon>
    </lineage>
</organism>
<reference evidence="3 4" key="1">
    <citation type="submission" date="2017-04" db="EMBL/GenBank/DDBJ databases">
        <authorList>
            <person name="Afonso C.L."/>
            <person name="Miller P.J."/>
            <person name="Scott M.A."/>
            <person name="Spackman E."/>
            <person name="Goraichik I."/>
            <person name="Dimitrov K.M."/>
            <person name="Suarez D.L."/>
            <person name="Swayne D.E."/>
        </authorList>
    </citation>
    <scope>NUCLEOTIDE SEQUENCE [LARGE SCALE GENOMIC DNA]</scope>
    <source>
        <strain evidence="3 4">CGMCC 1.10972</strain>
    </source>
</reference>
<feature type="region of interest" description="Disordered" evidence="1">
    <location>
        <begin position="41"/>
        <end position="208"/>
    </location>
</feature>
<evidence type="ECO:0000256" key="1">
    <source>
        <dbReference type="SAM" id="MobiDB-lite"/>
    </source>
</evidence>
<sequence>MKRLNILAASLTLSAAAFAANGALANCADELAQLKSEVGSMANAGSAASGAQASGSSNSMASGSSTGDSNANSTMSADSSASGSSASSSNSADGGQKMAADKTPGDMDQEAVTKNDPTFTAAGSNEGQSDRPDSTGALSGIAPTAALTDEASGNDDASEQAAASSSSTSGQSSGNGSDDQMTTSSTDGSSSMSAPEGSSMSGDQTMVTSHIAAAQMALDSGNEDACMAAVEQARQSM</sequence>
<evidence type="ECO:0000313" key="4">
    <source>
        <dbReference type="Proteomes" id="UP000192656"/>
    </source>
</evidence>
<keyword evidence="2" id="KW-0732">Signal</keyword>
<dbReference type="EMBL" id="FWXR01000002">
    <property type="protein sequence ID" value="SMC44330.1"/>
    <property type="molecule type" value="Genomic_DNA"/>
</dbReference>
<feature type="compositionally biased region" description="Polar residues" evidence="1">
    <location>
        <begin position="115"/>
        <end position="127"/>
    </location>
</feature>